<sequence>MDPEKSVRDPAFKTIRGFLGKLEKVSEDPSLRESMEADVHTATPSLGNAAATWAGWAVTAVTAKFYRSQSDTARPRPPLTGKTLSKPASLEQPSSSSISTTTSSVTSMTSLEHESADTSASASDYGPDNWDQENWGDMDTSQDPSSPTTGTAQLLNPNLNMVGSVSDVRDGWDNEDWGSLEEDPNETALNEKDEDELNHEQQNQASSLSASPSINAGAVSSSITNTGNIGPRGGSSSSNSTTNNTIYSSLTGSTVKASSNNSSSSNSTCTSTYISNNNTNNNLLNHTTSSPSKMIALKNMNNLHNSSTAATTTASSSSSSSSSSNSNSSSNNATANNTATSWTNCGVAVDGWGDGDFESLDEPSTGSAKMDEARRKREEKKMQRQRELEARRAARAGAGGGPLKLGAKKI</sequence>
<dbReference type="Proteomes" id="UP000075880">
    <property type="component" value="Unassembled WGS sequence"/>
</dbReference>
<feature type="region of interest" description="Disordered" evidence="1">
    <location>
        <begin position="354"/>
        <end position="410"/>
    </location>
</feature>
<evidence type="ECO:0000313" key="2">
    <source>
        <dbReference type="EnsemblMetazoa" id="ENSAATROPP012167"/>
    </source>
</evidence>
<reference evidence="2" key="1">
    <citation type="submission" date="2024-04" db="UniProtKB">
        <authorList>
            <consortium name="EnsemblMetazoa"/>
        </authorList>
    </citation>
    <scope>IDENTIFICATION</scope>
    <source>
        <strain evidence="2">EBRO</strain>
    </source>
</reference>
<dbReference type="AlphaFoldDB" id="A0AAG5DLH1"/>
<name>A0AAG5DLH1_ANOAO</name>
<feature type="region of interest" description="Disordered" evidence="1">
    <location>
        <begin position="307"/>
        <end position="339"/>
    </location>
</feature>
<keyword evidence="3" id="KW-1185">Reference proteome</keyword>
<feature type="compositionally biased region" description="Low complexity" evidence="1">
    <location>
        <begin position="94"/>
        <end position="110"/>
    </location>
</feature>
<feature type="compositionally biased region" description="Basic and acidic residues" evidence="1">
    <location>
        <begin position="369"/>
        <end position="392"/>
    </location>
</feature>
<proteinExistence type="predicted"/>
<feature type="region of interest" description="Disordered" evidence="1">
    <location>
        <begin position="66"/>
        <end position="243"/>
    </location>
</feature>
<organism evidence="2 3">
    <name type="scientific">Anopheles atroparvus</name>
    <name type="common">European mosquito</name>
    <dbReference type="NCBI Taxonomy" id="41427"/>
    <lineage>
        <taxon>Eukaryota</taxon>
        <taxon>Metazoa</taxon>
        <taxon>Ecdysozoa</taxon>
        <taxon>Arthropoda</taxon>
        <taxon>Hexapoda</taxon>
        <taxon>Insecta</taxon>
        <taxon>Pterygota</taxon>
        <taxon>Neoptera</taxon>
        <taxon>Endopterygota</taxon>
        <taxon>Diptera</taxon>
        <taxon>Nematocera</taxon>
        <taxon>Culicoidea</taxon>
        <taxon>Culicidae</taxon>
        <taxon>Anophelinae</taxon>
        <taxon>Anopheles</taxon>
    </lineage>
</organism>
<feature type="compositionally biased region" description="Polar residues" evidence="1">
    <location>
        <begin position="139"/>
        <end position="163"/>
    </location>
</feature>
<evidence type="ECO:0000313" key="3">
    <source>
        <dbReference type="Proteomes" id="UP000075880"/>
    </source>
</evidence>
<feature type="compositionally biased region" description="Polar residues" evidence="1">
    <location>
        <begin position="200"/>
        <end position="228"/>
    </location>
</feature>
<accession>A0AAG5DLH1</accession>
<feature type="compositionally biased region" description="Acidic residues" evidence="1">
    <location>
        <begin position="173"/>
        <end position="185"/>
    </location>
</feature>
<protein>
    <submittedName>
        <fullName evidence="2">Uncharacterized protein</fullName>
    </submittedName>
</protein>
<evidence type="ECO:0000256" key="1">
    <source>
        <dbReference type="SAM" id="MobiDB-lite"/>
    </source>
</evidence>
<dbReference type="EnsemblMetazoa" id="ENSAATROPT013377">
    <property type="protein sequence ID" value="ENSAATROPP012167"/>
    <property type="gene ID" value="ENSAATROPG010872"/>
</dbReference>